<feature type="binding site" evidence="16">
    <location>
        <position position="184"/>
    </location>
    <ligand>
        <name>substrate</name>
    </ligand>
</feature>
<name>A0A1C6HLY6_9FIRM</name>
<comment type="cofactor">
    <cofactor evidence="2">
        <name>K(+)</name>
        <dbReference type="ChEBI" id="CHEBI:29103"/>
    </cofactor>
</comment>
<evidence type="ECO:0000256" key="11">
    <source>
        <dbReference type="ARBA" id="ARBA00022840"/>
    </source>
</evidence>
<feature type="binding site" evidence="16">
    <location>
        <position position="132"/>
    </location>
    <ligand>
        <name>ATP</name>
        <dbReference type="ChEBI" id="CHEBI:30616"/>
    </ligand>
</feature>
<evidence type="ECO:0000256" key="4">
    <source>
        <dbReference type="ARBA" id="ARBA00005225"/>
    </source>
</evidence>
<keyword evidence="8 16" id="KW-0808">Transferase</keyword>
<keyword evidence="9 16" id="KW-0547">Nucleotide-binding</keyword>
<evidence type="ECO:0000256" key="2">
    <source>
        <dbReference type="ARBA" id="ARBA00001958"/>
    </source>
</evidence>
<evidence type="ECO:0000256" key="1">
    <source>
        <dbReference type="ARBA" id="ARBA00001206"/>
    </source>
</evidence>
<keyword evidence="7 16" id="KW-0963">Cytoplasm</keyword>
<comment type="subunit">
    <text evidence="5 16">Homodimer.</text>
</comment>
<dbReference type="Gene3D" id="3.30.420.40">
    <property type="match status" value="2"/>
</dbReference>
<dbReference type="HAMAP" id="MF_01274">
    <property type="entry name" value="Pantothen_kinase_3"/>
    <property type="match status" value="1"/>
</dbReference>
<comment type="cofactor">
    <cofactor evidence="16">
        <name>NH4(+)</name>
        <dbReference type="ChEBI" id="CHEBI:28938"/>
    </cofactor>
    <cofactor evidence="16">
        <name>K(+)</name>
        <dbReference type="ChEBI" id="CHEBI:29103"/>
    </cofactor>
    <text evidence="16">A monovalent cation. Ammonium or potassium.</text>
</comment>
<dbReference type="EMBL" id="FMHG01000001">
    <property type="protein sequence ID" value="SCJ58587.1"/>
    <property type="molecule type" value="Genomic_DNA"/>
</dbReference>
<protein>
    <recommendedName>
        <fullName evidence="15 16">Type III pantothenate kinase</fullName>
        <ecNumber evidence="6 16">2.7.1.33</ecNumber>
    </recommendedName>
    <alternativeName>
        <fullName evidence="16">PanK-III</fullName>
    </alternativeName>
    <alternativeName>
        <fullName evidence="16">Pantothenic acid kinase</fullName>
    </alternativeName>
</protein>
<dbReference type="PANTHER" id="PTHR34265">
    <property type="entry name" value="TYPE III PANTOTHENATE KINASE"/>
    <property type="match status" value="1"/>
</dbReference>
<evidence type="ECO:0000256" key="14">
    <source>
        <dbReference type="ARBA" id="ARBA00038036"/>
    </source>
</evidence>
<dbReference type="GO" id="GO:0004594">
    <property type="term" value="F:pantothenate kinase activity"/>
    <property type="evidence" value="ECO:0007669"/>
    <property type="project" value="UniProtKB-UniRule"/>
</dbReference>
<keyword evidence="12 16" id="KW-0630">Potassium</keyword>
<evidence type="ECO:0000256" key="16">
    <source>
        <dbReference type="HAMAP-Rule" id="MF_01274"/>
    </source>
</evidence>
<gene>
    <name evidence="17" type="primary">coaX_2</name>
    <name evidence="16" type="synonym">coaX</name>
    <name evidence="17" type="ORF">SAMEA3545359_00927</name>
</gene>
<dbReference type="EC" id="2.7.1.33" evidence="6 16"/>
<evidence type="ECO:0000256" key="8">
    <source>
        <dbReference type="ARBA" id="ARBA00022679"/>
    </source>
</evidence>
<keyword evidence="10 16" id="KW-0418">Kinase</keyword>
<evidence type="ECO:0000256" key="7">
    <source>
        <dbReference type="ARBA" id="ARBA00022490"/>
    </source>
</evidence>
<evidence type="ECO:0000256" key="9">
    <source>
        <dbReference type="ARBA" id="ARBA00022741"/>
    </source>
</evidence>
<dbReference type="CDD" id="cd24015">
    <property type="entry name" value="ASKHA_NBD_PanK-III"/>
    <property type="match status" value="1"/>
</dbReference>
<reference evidence="17" key="1">
    <citation type="submission" date="2015-09" db="EMBL/GenBank/DDBJ databases">
        <authorList>
            <consortium name="Pathogen Informatics"/>
        </authorList>
    </citation>
    <scope>NUCLEOTIDE SEQUENCE</scope>
    <source>
        <strain evidence="17">2789STDY5834896</strain>
    </source>
</reference>
<dbReference type="GO" id="GO:0015937">
    <property type="term" value="P:coenzyme A biosynthetic process"/>
    <property type="evidence" value="ECO:0007669"/>
    <property type="project" value="UniProtKB-UniRule"/>
</dbReference>
<organism evidence="17">
    <name type="scientific">uncultured Anaerotruncus sp</name>
    <dbReference type="NCBI Taxonomy" id="905011"/>
    <lineage>
        <taxon>Bacteria</taxon>
        <taxon>Bacillati</taxon>
        <taxon>Bacillota</taxon>
        <taxon>Clostridia</taxon>
        <taxon>Eubacteriales</taxon>
        <taxon>Oscillospiraceae</taxon>
        <taxon>Anaerotruncus</taxon>
        <taxon>environmental samples</taxon>
    </lineage>
</organism>
<evidence type="ECO:0000256" key="3">
    <source>
        <dbReference type="ARBA" id="ARBA00004496"/>
    </source>
</evidence>
<feature type="binding site" evidence="16">
    <location>
        <begin position="6"/>
        <end position="13"/>
    </location>
    <ligand>
        <name>ATP</name>
        <dbReference type="ChEBI" id="CHEBI:30616"/>
    </ligand>
</feature>
<comment type="catalytic activity">
    <reaction evidence="1 16">
        <text>(R)-pantothenate + ATP = (R)-4'-phosphopantothenate + ADP + H(+)</text>
        <dbReference type="Rhea" id="RHEA:16373"/>
        <dbReference type="ChEBI" id="CHEBI:10986"/>
        <dbReference type="ChEBI" id="CHEBI:15378"/>
        <dbReference type="ChEBI" id="CHEBI:29032"/>
        <dbReference type="ChEBI" id="CHEBI:30616"/>
        <dbReference type="ChEBI" id="CHEBI:456216"/>
        <dbReference type="EC" id="2.7.1.33"/>
    </reaction>
</comment>
<proteinExistence type="inferred from homology"/>
<dbReference type="AlphaFoldDB" id="A0A1C6HLY6"/>
<evidence type="ECO:0000256" key="5">
    <source>
        <dbReference type="ARBA" id="ARBA00011738"/>
    </source>
</evidence>
<evidence type="ECO:0000256" key="13">
    <source>
        <dbReference type="ARBA" id="ARBA00022993"/>
    </source>
</evidence>
<evidence type="ECO:0000313" key="17">
    <source>
        <dbReference type="EMBL" id="SCJ58587.1"/>
    </source>
</evidence>
<feature type="active site" description="Proton acceptor" evidence="16">
    <location>
        <position position="109"/>
    </location>
</feature>
<evidence type="ECO:0000256" key="12">
    <source>
        <dbReference type="ARBA" id="ARBA00022958"/>
    </source>
</evidence>
<dbReference type="NCBIfam" id="NF009855">
    <property type="entry name" value="PRK13321.1"/>
    <property type="match status" value="1"/>
</dbReference>
<dbReference type="InterPro" id="IPR043129">
    <property type="entry name" value="ATPase_NBD"/>
</dbReference>
<keyword evidence="11 16" id="KW-0067">ATP-binding</keyword>
<dbReference type="UniPathway" id="UPA00241">
    <property type="reaction ID" value="UER00352"/>
</dbReference>
<comment type="subcellular location">
    <subcellularLocation>
        <location evidence="3 16">Cytoplasm</location>
    </subcellularLocation>
</comment>
<comment type="caution">
    <text evidence="16">Lacks conserved residue(s) required for the propagation of feature annotation.</text>
</comment>
<evidence type="ECO:0000256" key="15">
    <source>
        <dbReference type="ARBA" id="ARBA00040883"/>
    </source>
</evidence>
<feature type="binding site" evidence="16">
    <location>
        <begin position="107"/>
        <end position="110"/>
    </location>
    <ligand>
        <name>substrate</name>
    </ligand>
</feature>
<dbReference type="InterPro" id="IPR004619">
    <property type="entry name" value="Type_III_PanK"/>
</dbReference>
<dbReference type="GO" id="GO:0005737">
    <property type="term" value="C:cytoplasm"/>
    <property type="evidence" value="ECO:0007669"/>
    <property type="project" value="UniProtKB-SubCell"/>
</dbReference>
<evidence type="ECO:0000256" key="6">
    <source>
        <dbReference type="ARBA" id="ARBA00012102"/>
    </source>
</evidence>
<dbReference type="NCBIfam" id="TIGR00671">
    <property type="entry name" value="baf"/>
    <property type="match status" value="1"/>
</dbReference>
<dbReference type="SUPFAM" id="SSF53067">
    <property type="entry name" value="Actin-like ATPase domain"/>
    <property type="match status" value="2"/>
</dbReference>
<comment type="similarity">
    <text evidence="14 16">Belongs to the type III pantothenate kinase family.</text>
</comment>
<accession>A0A1C6HLY6</accession>
<dbReference type="Pfam" id="PF03309">
    <property type="entry name" value="Pan_kinase"/>
    <property type="match status" value="1"/>
</dbReference>
<keyword evidence="13 16" id="KW-0173">Coenzyme A biosynthesis</keyword>
<comment type="function">
    <text evidence="16">Catalyzes the phosphorylation of pantothenate (Pan), the first step in CoA biosynthesis.</text>
</comment>
<dbReference type="PANTHER" id="PTHR34265:SF1">
    <property type="entry name" value="TYPE III PANTOTHENATE KINASE"/>
    <property type="match status" value="1"/>
</dbReference>
<sequence length="255" mass="25903">MLLVLEVGNATTTLGAFRGDELVFTARTATRHTPLPDEHALMLGQLLALYGCAPNSFDGAAISSVVPGLYPALTAAVKQLCGCAAVCVGPGVKTGLDIRLDAPAALGSDRVCGAVAAASAYPLPALVCNFGTAATICCIGDGGQYLGGCIAPGVEVGAQALADRAAQLPQVALKAPASVLGKNTAEAMQAGIVYGAASMVDGMVARYTQLLGQSPTVVATGEFAPLIAPCCRTPLVQDAHLLLRGLRQIYCKNHR</sequence>
<evidence type="ECO:0000256" key="10">
    <source>
        <dbReference type="ARBA" id="ARBA00022777"/>
    </source>
</evidence>
<dbReference type="GO" id="GO:0005524">
    <property type="term" value="F:ATP binding"/>
    <property type="evidence" value="ECO:0007669"/>
    <property type="project" value="UniProtKB-UniRule"/>
</dbReference>
<comment type="pathway">
    <text evidence="4 16">Cofactor biosynthesis; coenzyme A biosynthesis; CoA from (R)-pantothenate: step 1/5.</text>
</comment>